<name>A0A137NWU0_CONC2</name>
<comment type="similarity">
    <text evidence="2">Belongs to the histone deacetylase family. HD type 2 subfamily.</text>
</comment>
<dbReference type="Pfam" id="PF00850">
    <property type="entry name" value="Hist_deacetyl"/>
    <property type="match status" value="1"/>
</dbReference>
<dbReference type="AlphaFoldDB" id="A0A137NWU0"/>
<dbReference type="Proteomes" id="UP000070444">
    <property type="component" value="Unassembled WGS sequence"/>
</dbReference>
<proteinExistence type="inferred from homology"/>
<evidence type="ECO:0000256" key="9">
    <source>
        <dbReference type="ARBA" id="ARBA00023242"/>
    </source>
</evidence>
<dbReference type="PANTHER" id="PTHR10625:SF5">
    <property type="entry name" value="HISTONE DEACETYLASE"/>
    <property type="match status" value="1"/>
</dbReference>
<dbReference type="EC" id="3.5.1.98" evidence="3"/>
<comment type="subcellular location">
    <subcellularLocation>
        <location evidence="1">Nucleus</location>
    </subcellularLocation>
</comment>
<evidence type="ECO:0000256" key="1">
    <source>
        <dbReference type="ARBA" id="ARBA00004123"/>
    </source>
</evidence>
<evidence type="ECO:0000313" key="12">
    <source>
        <dbReference type="Proteomes" id="UP000070444"/>
    </source>
</evidence>
<dbReference type="Gene3D" id="3.40.800.20">
    <property type="entry name" value="Histone deacetylase domain"/>
    <property type="match status" value="1"/>
</dbReference>
<dbReference type="InterPro" id="IPR023801">
    <property type="entry name" value="His_deacetylse_dom"/>
</dbReference>
<evidence type="ECO:0000259" key="10">
    <source>
        <dbReference type="Pfam" id="PF00850"/>
    </source>
</evidence>
<evidence type="ECO:0000256" key="8">
    <source>
        <dbReference type="ARBA" id="ARBA00023163"/>
    </source>
</evidence>
<organism evidence="11 12">
    <name type="scientific">Conidiobolus coronatus (strain ATCC 28846 / CBS 209.66 / NRRL 28638)</name>
    <name type="common">Delacroixia coronata</name>
    <dbReference type="NCBI Taxonomy" id="796925"/>
    <lineage>
        <taxon>Eukaryota</taxon>
        <taxon>Fungi</taxon>
        <taxon>Fungi incertae sedis</taxon>
        <taxon>Zoopagomycota</taxon>
        <taxon>Entomophthoromycotina</taxon>
        <taxon>Entomophthoromycetes</taxon>
        <taxon>Entomophthorales</taxon>
        <taxon>Ancylistaceae</taxon>
        <taxon>Conidiobolus</taxon>
    </lineage>
</organism>
<dbReference type="STRING" id="796925.A0A137NWU0"/>
<keyword evidence="6" id="KW-0156">Chromatin regulator</keyword>
<evidence type="ECO:0000256" key="6">
    <source>
        <dbReference type="ARBA" id="ARBA00022853"/>
    </source>
</evidence>
<sequence length="184" mass="20139">MSKLYDDLYLCSESEFCARLACGGVIELINEILLGKIISGFALVRPPGHHAEANQAMGFCIFNNVAVAVASLKERYNLNRILIVDWDVHYGNGIQKAFDSDPDVVYVSLHRYENAQFYPFDRTGALGYVGEEGGLGSTINVAWTRAGMGDGDYLYAFDEIVIPIAKEFDPEIIVVAAGFDAAEG</sequence>
<dbReference type="InterPro" id="IPR023696">
    <property type="entry name" value="Ureohydrolase_dom_sf"/>
</dbReference>
<keyword evidence="7" id="KW-0805">Transcription regulation</keyword>
<keyword evidence="8" id="KW-0804">Transcription</keyword>
<evidence type="ECO:0000256" key="4">
    <source>
        <dbReference type="ARBA" id="ARBA00022491"/>
    </source>
</evidence>
<evidence type="ECO:0000256" key="7">
    <source>
        <dbReference type="ARBA" id="ARBA00023015"/>
    </source>
</evidence>
<gene>
    <name evidence="11" type="ORF">CONCODRAFT_43222</name>
</gene>
<dbReference type="GO" id="GO:0000118">
    <property type="term" value="C:histone deacetylase complex"/>
    <property type="evidence" value="ECO:0007669"/>
    <property type="project" value="TreeGrafter"/>
</dbReference>
<dbReference type="OrthoDB" id="424012at2759"/>
<reference evidence="11 12" key="1">
    <citation type="journal article" date="2015" name="Genome Biol. Evol.">
        <title>Phylogenomic analyses indicate that early fungi evolved digesting cell walls of algal ancestors of land plants.</title>
        <authorList>
            <person name="Chang Y."/>
            <person name="Wang S."/>
            <person name="Sekimoto S."/>
            <person name="Aerts A.L."/>
            <person name="Choi C."/>
            <person name="Clum A."/>
            <person name="LaButti K.M."/>
            <person name="Lindquist E.A."/>
            <person name="Yee Ngan C."/>
            <person name="Ohm R.A."/>
            <person name="Salamov A.A."/>
            <person name="Grigoriev I.V."/>
            <person name="Spatafora J.W."/>
            <person name="Berbee M.L."/>
        </authorList>
    </citation>
    <scope>NUCLEOTIDE SEQUENCE [LARGE SCALE GENOMIC DNA]</scope>
    <source>
        <strain evidence="11 12">NRRL 28638</strain>
    </source>
</reference>
<evidence type="ECO:0000313" key="11">
    <source>
        <dbReference type="EMBL" id="KXN67141.1"/>
    </source>
</evidence>
<dbReference type="GO" id="GO:0040029">
    <property type="term" value="P:epigenetic regulation of gene expression"/>
    <property type="evidence" value="ECO:0007669"/>
    <property type="project" value="TreeGrafter"/>
</dbReference>
<protein>
    <recommendedName>
        <fullName evidence="3">histone deacetylase</fullName>
        <ecNumber evidence="3">3.5.1.98</ecNumber>
    </recommendedName>
</protein>
<keyword evidence="12" id="KW-1185">Reference proteome</keyword>
<dbReference type="SUPFAM" id="SSF52768">
    <property type="entry name" value="Arginase/deacetylase"/>
    <property type="match status" value="1"/>
</dbReference>
<keyword evidence="9" id="KW-0539">Nucleus</keyword>
<dbReference type="InterPro" id="IPR000286">
    <property type="entry name" value="HDACs"/>
</dbReference>
<keyword evidence="5" id="KW-0378">Hydrolase</keyword>
<accession>A0A137NWU0</accession>
<evidence type="ECO:0000256" key="3">
    <source>
        <dbReference type="ARBA" id="ARBA00012111"/>
    </source>
</evidence>
<dbReference type="PRINTS" id="PR01270">
    <property type="entry name" value="HDASUPER"/>
</dbReference>
<feature type="non-terminal residue" evidence="11">
    <location>
        <position position="184"/>
    </location>
</feature>
<dbReference type="GO" id="GO:0141221">
    <property type="term" value="F:histone deacetylase activity, hydrolytic mechanism"/>
    <property type="evidence" value="ECO:0007669"/>
    <property type="project" value="UniProtKB-EC"/>
</dbReference>
<dbReference type="EMBL" id="KQ964657">
    <property type="protein sequence ID" value="KXN67141.1"/>
    <property type="molecule type" value="Genomic_DNA"/>
</dbReference>
<dbReference type="InterPro" id="IPR037138">
    <property type="entry name" value="His_deacetylse_dom_sf"/>
</dbReference>
<evidence type="ECO:0000256" key="2">
    <source>
        <dbReference type="ARBA" id="ARBA00007738"/>
    </source>
</evidence>
<evidence type="ECO:0000256" key="5">
    <source>
        <dbReference type="ARBA" id="ARBA00022801"/>
    </source>
</evidence>
<keyword evidence="4" id="KW-0678">Repressor</keyword>
<feature type="domain" description="Histone deacetylase" evidence="10">
    <location>
        <begin position="5"/>
        <end position="183"/>
    </location>
</feature>
<dbReference type="PANTHER" id="PTHR10625">
    <property type="entry name" value="HISTONE DEACETYLASE HDAC1-RELATED"/>
    <property type="match status" value="1"/>
</dbReference>